<dbReference type="Pfam" id="PF09240">
    <property type="entry name" value="IL6Ra-bind"/>
    <property type="match status" value="1"/>
</dbReference>
<dbReference type="AlphaFoldDB" id="A0AAV6SE62"/>
<dbReference type="GO" id="GO:0009897">
    <property type="term" value="C:external side of plasma membrane"/>
    <property type="evidence" value="ECO:0007669"/>
    <property type="project" value="TreeGrafter"/>
</dbReference>
<keyword evidence="3 9" id="KW-0732">Signal</keyword>
<dbReference type="PANTHER" id="PTHR23037:SF45">
    <property type="entry name" value="INTERLEUKIN 13 RECEPTOR SUBUNIT ALPHA 2"/>
    <property type="match status" value="1"/>
</dbReference>
<evidence type="ECO:0000256" key="3">
    <source>
        <dbReference type="ARBA" id="ARBA00022729"/>
    </source>
</evidence>
<reference evidence="11 12" key="1">
    <citation type="journal article" date="2021" name="Sci. Rep.">
        <title>Chromosome anchoring in Senegalese sole (Solea senegalensis) reveals sex-associated markers and genome rearrangements in flatfish.</title>
        <authorList>
            <person name="Guerrero-Cozar I."/>
            <person name="Gomez-Garrido J."/>
            <person name="Berbel C."/>
            <person name="Martinez-Blanch J.F."/>
            <person name="Alioto T."/>
            <person name="Claros M.G."/>
            <person name="Gagnaire P.A."/>
            <person name="Manchado M."/>
        </authorList>
    </citation>
    <scope>NUCLEOTIDE SEQUENCE [LARGE SCALE GENOMIC DNA]</scope>
    <source>
        <strain evidence="11">Sse05_10M</strain>
    </source>
</reference>
<dbReference type="EMBL" id="JAGKHQ010000005">
    <property type="protein sequence ID" value="KAG7515330.1"/>
    <property type="molecule type" value="Genomic_DNA"/>
</dbReference>
<evidence type="ECO:0000256" key="9">
    <source>
        <dbReference type="SAM" id="SignalP"/>
    </source>
</evidence>
<name>A0AAV6SE62_SOLSE</name>
<feature type="transmembrane region" description="Helical" evidence="8">
    <location>
        <begin position="349"/>
        <end position="373"/>
    </location>
</feature>
<feature type="domain" description="Fibronectin type-III" evidence="10">
    <location>
        <begin position="239"/>
        <end position="336"/>
    </location>
</feature>
<comment type="subcellular location">
    <subcellularLocation>
        <location evidence="1">Membrane</location>
        <topology evidence="1">Single-pass type I membrane protein</topology>
    </subcellularLocation>
</comment>
<keyword evidence="2 8" id="KW-0812">Transmembrane</keyword>
<dbReference type="GO" id="GO:0004896">
    <property type="term" value="F:cytokine receptor activity"/>
    <property type="evidence" value="ECO:0007669"/>
    <property type="project" value="TreeGrafter"/>
</dbReference>
<evidence type="ECO:0000256" key="5">
    <source>
        <dbReference type="ARBA" id="ARBA00023136"/>
    </source>
</evidence>
<gene>
    <name evidence="11" type="ORF">JOB18_005550</name>
</gene>
<proteinExistence type="predicted"/>
<dbReference type="InterPro" id="IPR015321">
    <property type="entry name" value="TypeI_recpt_CBD"/>
</dbReference>
<sequence>MENKSVIHHAVLMLLFITWWENIYCNGLKVDPPEDIVVVDPGHLGHLEITWSPPSNLINMTQCQKRYQLEYFNTYQDSWTAIRTTQRSYSAQFDLMKDVRVRLYTVLSGACTNGTTVKSESYSELVQKPPSTGVVGTEVKDFSCVFYNMENMECKWKRNPKLSAAAQQNLYLWHKKLKRVEECPKYIISRGIRIGCNFSGKALPEFTDINLCLNGSSPHGSLKPTFISLQTQNQVKPGTTERLHLQTGPNAQLQIHWERPAGNVPAHCLEWEVEHDKEEPDGKTELKQILTKQTSLNLQLVHDSERNCVRVRSKVNKYCADSTFWSEWSRAICHPERKEPALEPEWDKVQVYICIAFATSAIVLLSLCVVTILKTRRSRDEKGPDSRHFSTLCLG</sequence>
<evidence type="ECO:0000256" key="8">
    <source>
        <dbReference type="SAM" id="Phobius"/>
    </source>
</evidence>
<evidence type="ECO:0000256" key="6">
    <source>
        <dbReference type="ARBA" id="ARBA00023170"/>
    </source>
</evidence>
<keyword evidence="6 11" id="KW-0675">Receptor</keyword>
<protein>
    <submittedName>
        <fullName evidence="11">Interleukin-13 receptor subunit alpha-2-like isoform X1</fullName>
    </submittedName>
</protein>
<feature type="chain" id="PRO_5044011933" evidence="9">
    <location>
        <begin position="28"/>
        <end position="395"/>
    </location>
</feature>
<keyword evidence="12" id="KW-1185">Reference proteome</keyword>
<evidence type="ECO:0000256" key="1">
    <source>
        <dbReference type="ARBA" id="ARBA00004479"/>
    </source>
</evidence>
<keyword evidence="5 8" id="KW-0472">Membrane</keyword>
<dbReference type="PANTHER" id="PTHR23037">
    <property type="entry name" value="CYTOKINE RECEPTOR"/>
    <property type="match status" value="1"/>
</dbReference>
<keyword evidence="7" id="KW-0325">Glycoprotein</keyword>
<evidence type="ECO:0000259" key="10">
    <source>
        <dbReference type="PROSITE" id="PS50853"/>
    </source>
</evidence>
<evidence type="ECO:0000313" key="12">
    <source>
        <dbReference type="Proteomes" id="UP000693946"/>
    </source>
</evidence>
<accession>A0AAV6SE62</accession>
<dbReference type="PROSITE" id="PS50853">
    <property type="entry name" value="FN3"/>
    <property type="match status" value="1"/>
</dbReference>
<evidence type="ECO:0000256" key="7">
    <source>
        <dbReference type="ARBA" id="ARBA00023180"/>
    </source>
</evidence>
<dbReference type="Proteomes" id="UP000693946">
    <property type="component" value="Linkage Group LG13"/>
</dbReference>
<evidence type="ECO:0000256" key="4">
    <source>
        <dbReference type="ARBA" id="ARBA00022989"/>
    </source>
</evidence>
<organism evidence="11 12">
    <name type="scientific">Solea senegalensis</name>
    <name type="common">Senegalese sole</name>
    <dbReference type="NCBI Taxonomy" id="28829"/>
    <lineage>
        <taxon>Eukaryota</taxon>
        <taxon>Metazoa</taxon>
        <taxon>Chordata</taxon>
        <taxon>Craniata</taxon>
        <taxon>Vertebrata</taxon>
        <taxon>Euteleostomi</taxon>
        <taxon>Actinopterygii</taxon>
        <taxon>Neopterygii</taxon>
        <taxon>Teleostei</taxon>
        <taxon>Neoteleostei</taxon>
        <taxon>Acanthomorphata</taxon>
        <taxon>Carangaria</taxon>
        <taxon>Pleuronectiformes</taxon>
        <taxon>Pleuronectoidei</taxon>
        <taxon>Soleidae</taxon>
        <taxon>Solea</taxon>
    </lineage>
</organism>
<dbReference type="InterPro" id="IPR003961">
    <property type="entry name" value="FN3_dom"/>
</dbReference>
<evidence type="ECO:0000313" key="11">
    <source>
        <dbReference type="EMBL" id="KAG7515330.1"/>
    </source>
</evidence>
<feature type="signal peptide" evidence="9">
    <location>
        <begin position="1"/>
        <end position="27"/>
    </location>
</feature>
<evidence type="ECO:0000256" key="2">
    <source>
        <dbReference type="ARBA" id="ARBA00022692"/>
    </source>
</evidence>
<comment type="caution">
    <text evidence="11">The sequence shown here is derived from an EMBL/GenBank/DDBJ whole genome shotgun (WGS) entry which is preliminary data.</text>
</comment>
<keyword evidence="4 8" id="KW-1133">Transmembrane helix</keyword>